<evidence type="ECO:0000256" key="10">
    <source>
        <dbReference type="ARBA" id="ARBA00022833"/>
    </source>
</evidence>
<evidence type="ECO:0000313" key="14">
    <source>
        <dbReference type="Proteomes" id="UP000694255"/>
    </source>
</evidence>
<dbReference type="EMBL" id="JAGSYN010000184">
    <property type="protein sequence ID" value="KAG7662104.1"/>
    <property type="molecule type" value="Genomic_DNA"/>
</dbReference>
<organism evidence="13 14">
    <name type="scientific">[Candida] subhashii</name>
    <dbReference type="NCBI Taxonomy" id="561895"/>
    <lineage>
        <taxon>Eukaryota</taxon>
        <taxon>Fungi</taxon>
        <taxon>Dikarya</taxon>
        <taxon>Ascomycota</taxon>
        <taxon>Saccharomycotina</taxon>
        <taxon>Pichiomycetes</taxon>
        <taxon>Debaryomycetaceae</taxon>
        <taxon>Spathaspora</taxon>
    </lineage>
</organism>
<dbReference type="InterPro" id="IPR057766">
    <property type="entry name" value="Znf-C2H2_OTU1-like_C"/>
</dbReference>
<gene>
    <name evidence="13" type="ORF">J8A68_004366</name>
</gene>
<dbReference type="PANTHER" id="PTHR13312:SF0">
    <property type="entry name" value="UBIQUITIN THIOESTERASE OTU1"/>
    <property type="match status" value="1"/>
</dbReference>
<evidence type="ECO:0000256" key="11">
    <source>
        <dbReference type="RuleBase" id="RU367104"/>
    </source>
</evidence>
<dbReference type="GO" id="GO:0030968">
    <property type="term" value="P:endoplasmic reticulum unfolded protein response"/>
    <property type="evidence" value="ECO:0007669"/>
    <property type="project" value="TreeGrafter"/>
</dbReference>
<evidence type="ECO:0000259" key="12">
    <source>
        <dbReference type="PROSITE" id="PS50802"/>
    </source>
</evidence>
<reference evidence="13 14" key="1">
    <citation type="journal article" date="2021" name="DNA Res.">
        <title>Genome analysis of Candida subhashii reveals its hybrid nature and dual mitochondrial genome conformations.</title>
        <authorList>
            <person name="Mixao V."/>
            <person name="Hegedusova E."/>
            <person name="Saus E."/>
            <person name="Pryszcz L.P."/>
            <person name="Cillingova A."/>
            <person name="Nosek J."/>
            <person name="Gabaldon T."/>
        </authorList>
    </citation>
    <scope>NUCLEOTIDE SEQUENCE [LARGE SCALE GENOMIC DNA]</scope>
    <source>
        <strain evidence="13 14">CBS 10753</strain>
    </source>
</reference>
<dbReference type="AlphaFoldDB" id="A0A8J5UX17"/>
<evidence type="ECO:0000313" key="13">
    <source>
        <dbReference type="EMBL" id="KAG7662104.1"/>
    </source>
</evidence>
<evidence type="ECO:0000256" key="6">
    <source>
        <dbReference type="ARBA" id="ARBA00022771"/>
    </source>
</evidence>
<dbReference type="GO" id="GO:0036503">
    <property type="term" value="P:ERAD pathway"/>
    <property type="evidence" value="ECO:0007669"/>
    <property type="project" value="TreeGrafter"/>
</dbReference>
<dbReference type="Pfam" id="PF24560">
    <property type="entry name" value="zf-C2H2_OTU1_C"/>
    <property type="match status" value="1"/>
</dbReference>
<protein>
    <recommendedName>
        <fullName evidence="11">Ubiquitin thioesterase OTU</fullName>
        <ecNumber evidence="11">3.4.19.12</ecNumber>
    </recommendedName>
</protein>
<keyword evidence="6" id="KW-0863">Zinc-finger</keyword>
<evidence type="ECO:0000256" key="2">
    <source>
        <dbReference type="ARBA" id="ARBA00004496"/>
    </source>
</evidence>
<dbReference type="GO" id="GO:0004843">
    <property type="term" value="F:cysteine-type deubiquitinase activity"/>
    <property type="evidence" value="ECO:0007669"/>
    <property type="project" value="UniProtKB-UniRule"/>
</dbReference>
<keyword evidence="3 11" id="KW-0963">Cytoplasm</keyword>
<feature type="domain" description="OTU" evidence="12">
    <location>
        <begin position="124"/>
        <end position="252"/>
    </location>
</feature>
<dbReference type="InterPro" id="IPR003323">
    <property type="entry name" value="OTU_dom"/>
</dbReference>
<keyword evidence="10" id="KW-0862">Zinc</keyword>
<dbReference type="Proteomes" id="UP000694255">
    <property type="component" value="Unassembled WGS sequence"/>
</dbReference>
<evidence type="ECO:0000256" key="3">
    <source>
        <dbReference type="ARBA" id="ARBA00022490"/>
    </source>
</evidence>
<comment type="caution">
    <text evidence="13">The sequence shown here is derived from an EMBL/GenBank/DDBJ whole genome shotgun (WGS) entry which is preliminary data.</text>
</comment>
<dbReference type="PROSITE" id="PS50802">
    <property type="entry name" value="OTU"/>
    <property type="match status" value="1"/>
</dbReference>
<dbReference type="Pfam" id="PF02338">
    <property type="entry name" value="OTU"/>
    <property type="match status" value="1"/>
</dbReference>
<evidence type="ECO:0000256" key="1">
    <source>
        <dbReference type="ARBA" id="ARBA00000707"/>
    </source>
</evidence>
<dbReference type="GO" id="GO:0005634">
    <property type="term" value="C:nucleus"/>
    <property type="evidence" value="ECO:0007669"/>
    <property type="project" value="TreeGrafter"/>
</dbReference>
<comment type="catalytic activity">
    <reaction evidence="1 11">
        <text>Thiol-dependent hydrolysis of ester, thioester, amide, peptide and isopeptide bonds formed by the C-terminal Gly of ubiquitin (a 76-residue protein attached to proteins as an intracellular targeting signal).</text>
        <dbReference type="EC" id="3.4.19.12"/>
    </reaction>
</comment>
<evidence type="ECO:0000256" key="9">
    <source>
        <dbReference type="ARBA" id="ARBA00022807"/>
    </source>
</evidence>
<proteinExistence type="predicted"/>
<comment type="function">
    <text evidence="11">Hydrolase that can remove conjugated ubiquitin from proteins and may therefore play an important regulatory role at the level of protein turnover by preventing degradation.</text>
</comment>
<dbReference type="EC" id="3.4.19.12" evidence="11"/>
<comment type="subcellular location">
    <subcellularLocation>
        <location evidence="2 11">Cytoplasm</location>
    </subcellularLocation>
</comment>
<keyword evidence="9 11" id="KW-0788">Thiol protease</keyword>
<evidence type="ECO:0000256" key="5">
    <source>
        <dbReference type="ARBA" id="ARBA00022723"/>
    </source>
</evidence>
<dbReference type="CDD" id="cd22745">
    <property type="entry name" value="OTU_OTU1"/>
    <property type="match status" value="1"/>
</dbReference>
<keyword evidence="7 11" id="KW-0833">Ubl conjugation pathway</keyword>
<accession>A0A8J5UX17</accession>
<dbReference type="GeneID" id="73471166"/>
<dbReference type="GO" id="GO:0008270">
    <property type="term" value="F:zinc ion binding"/>
    <property type="evidence" value="ECO:0007669"/>
    <property type="project" value="UniProtKB-KW"/>
</dbReference>
<evidence type="ECO:0000256" key="7">
    <source>
        <dbReference type="ARBA" id="ARBA00022786"/>
    </source>
</evidence>
<keyword evidence="5" id="KW-0479">Metal-binding</keyword>
<dbReference type="Pfam" id="PF21403">
    <property type="entry name" value="OTU1_UBXL"/>
    <property type="match status" value="1"/>
</dbReference>
<dbReference type="RefSeq" id="XP_049262337.1">
    <property type="nucleotide sequence ID" value="XM_049408317.1"/>
</dbReference>
<dbReference type="PANTHER" id="PTHR13312">
    <property type="entry name" value="HIV-INDUCED PROTEIN-7-LIKE PROTEASE"/>
    <property type="match status" value="1"/>
</dbReference>
<evidence type="ECO:0000256" key="8">
    <source>
        <dbReference type="ARBA" id="ARBA00022801"/>
    </source>
</evidence>
<dbReference type="GO" id="GO:0016579">
    <property type="term" value="P:protein deubiquitination"/>
    <property type="evidence" value="ECO:0007669"/>
    <property type="project" value="TreeGrafter"/>
</dbReference>
<name>A0A8J5UX17_9ASCO</name>
<dbReference type="InterPro" id="IPR048857">
    <property type="entry name" value="OTU1_Ubl"/>
</dbReference>
<sequence>MRLKLKSKTGACTINIEDTKPFKEFLEDIDKNLQLHRQSEILHSIKLGYPPKPLDLQDILPETTISDKGIKDGDQLIIEFKPGVLHKRQLSSSPEIPLAPPIKRKQPPSEEIPSIYMQDLQKYLILRNIPDDNSCLFNSISYALFGYDSFKTFSPPHNLREIVVSYIEKDPELYSELVLGRPRQDYCDWIRKKDSWGGAIELGILADWYNVRIVCIDIESGNFIRFENEKERAKRYIILIYSGIHYDLLSMNEVLSTKDCDKANDVSNWSLEDSKEEEIILASSQKLCKLLQSQDYATNTTTFRVRCLDCLQILVGEMGASKHAEDTGHVNFGEVTKLKTSIV</sequence>
<keyword evidence="8 11" id="KW-0378">Hydrolase</keyword>
<dbReference type="OrthoDB" id="65596at2759"/>
<keyword evidence="14" id="KW-1185">Reference proteome</keyword>
<keyword evidence="4" id="KW-0645">Protease</keyword>
<dbReference type="FunFam" id="3.90.70.80:FF:000016">
    <property type="entry name" value="Putative ubiquitin thioesterase otu1"/>
    <property type="match status" value="1"/>
</dbReference>
<evidence type="ECO:0000256" key="4">
    <source>
        <dbReference type="ARBA" id="ARBA00022670"/>
    </source>
</evidence>
<dbReference type="GO" id="GO:0005829">
    <property type="term" value="C:cytosol"/>
    <property type="evidence" value="ECO:0007669"/>
    <property type="project" value="TreeGrafter"/>
</dbReference>